<organism evidence="1 2">
    <name type="scientific">Globodera rostochiensis</name>
    <name type="common">Golden nematode worm</name>
    <name type="synonym">Heterodera rostochiensis</name>
    <dbReference type="NCBI Taxonomy" id="31243"/>
    <lineage>
        <taxon>Eukaryota</taxon>
        <taxon>Metazoa</taxon>
        <taxon>Ecdysozoa</taxon>
        <taxon>Nematoda</taxon>
        <taxon>Chromadorea</taxon>
        <taxon>Rhabditida</taxon>
        <taxon>Tylenchina</taxon>
        <taxon>Tylenchomorpha</taxon>
        <taxon>Tylenchoidea</taxon>
        <taxon>Heteroderidae</taxon>
        <taxon>Heteroderinae</taxon>
        <taxon>Globodera</taxon>
    </lineage>
</organism>
<dbReference type="Proteomes" id="UP000887572">
    <property type="component" value="Unplaced"/>
</dbReference>
<dbReference type="WBParaSite" id="Gr19_v10_g1436.t1">
    <property type="protein sequence ID" value="Gr19_v10_g1436.t1"/>
    <property type="gene ID" value="Gr19_v10_g1436"/>
</dbReference>
<sequence length="96" mass="11113">MTETNSAQIAAEQESSSTSLNNAVRELQVIRARILELEDQQQTTNSTTLNTVLQRDRFAVFVPERRRRLNFTFPNWTVYASLTRHAPVQSLFLIFQ</sequence>
<proteinExistence type="predicted"/>
<accession>A0A914H797</accession>
<protein>
    <submittedName>
        <fullName evidence="2">Uncharacterized protein</fullName>
    </submittedName>
</protein>
<reference evidence="2" key="1">
    <citation type="submission" date="2022-11" db="UniProtKB">
        <authorList>
            <consortium name="WormBaseParasite"/>
        </authorList>
    </citation>
    <scope>IDENTIFICATION</scope>
</reference>
<evidence type="ECO:0000313" key="2">
    <source>
        <dbReference type="WBParaSite" id="Gr19_v10_g1436.t1"/>
    </source>
</evidence>
<dbReference type="AlphaFoldDB" id="A0A914H797"/>
<evidence type="ECO:0000313" key="1">
    <source>
        <dbReference type="Proteomes" id="UP000887572"/>
    </source>
</evidence>
<name>A0A914H797_GLORO</name>
<keyword evidence="1" id="KW-1185">Reference proteome</keyword>